<dbReference type="Proteomes" id="UP001172791">
    <property type="component" value="Unassembled WGS sequence"/>
</dbReference>
<gene>
    <name evidence="1" type="ORF">DBA34_12690</name>
</gene>
<name>A0AAW7MMU8_9BURK</name>
<evidence type="ECO:0000313" key="1">
    <source>
        <dbReference type="EMBL" id="MDN4574113.1"/>
    </source>
</evidence>
<evidence type="ECO:0000313" key="2">
    <source>
        <dbReference type="Proteomes" id="UP001172791"/>
    </source>
</evidence>
<comment type="caution">
    <text evidence="1">The sequence shown here is derived from an EMBL/GenBank/DDBJ whole genome shotgun (WGS) entry which is preliminary data.</text>
</comment>
<protein>
    <submittedName>
        <fullName evidence="1">Uncharacterized protein</fullName>
    </submittedName>
</protein>
<accession>A0AAW7MMU8</accession>
<dbReference type="EMBL" id="QAIC01000040">
    <property type="protein sequence ID" value="MDN4574113.1"/>
    <property type="molecule type" value="Genomic_DNA"/>
</dbReference>
<sequence length="119" mass="13495">MHAYEIVADQPASGKIDAWLTLLRQLFVKLEYASTDTGTNRELNARILTRDLTGLQLHTVTSTRQHLARSPKRLEVSERDYFLFAKQITRGGLNRFMKTRGCLLTAPPPRNRAARSARG</sequence>
<reference evidence="1" key="1">
    <citation type="submission" date="2018-04" db="EMBL/GenBank/DDBJ databases">
        <authorList>
            <person name="Jy Z."/>
        </authorList>
    </citation>
    <scope>NUCLEOTIDE SEQUENCE</scope>
    <source>
        <strain evidence="1">LA18</strain>
    </source>
</reference>
<organism evidence="1 2">
    <name type="scientific">Pandoraea cepalis</name>
    <dbReference type="NCBI Taxonomy" id="2508294"/>
    <lineage>
        <taxon>Bacteria</taxon>
        <taxon>Pseudomonadati</taxon>
        <taxon>Pseudomonadota</taxon>
        <taxon>Betaproteobacteria</taxon>
        <taxon>Burkholderiales</taxon>
        <taxon>Burkholderiaceae</taxon>
        <taxon>Pandoraea</taxon>
    </lineage>
</organism>
<proteinExistence type="predicted"/>
<dbReference type="AlphaFoldDB" id="A0AAW7MMU8"/>